<keyword evidence="1" id="KW-0472">Membrane</keyword>
<evidence type="ECO:0000256" key="1">
    <source>
        <dbReference type="SAM" id="Phobius"/>
    </source>
</evidence>
<dbReference type="AlphaFoldDB" id="G0L2V4"/>
<keyword evidence="1" id="KW-0812">Transmembrane</keyword>
<dbReference type="Proteomes" id="UP000008898">
    <property type="component" value="Chromosome"/>
</dbReference>
<dbReference type="STRING" id="63186.ZOBELLIA_4084"/>
<proteinExistence type="predicted"/>
<dbReference type="KEGG" id="zga:ZOBELLIA_4084"/>
<name>G0L2V4_ZOBGA</name>
<reference evidence="2 3" key="2">
    <citation type="journal article" date="2012" name="Environ. Microbiol.">
        <title>Characterization of the first alginolytic operons in a marine bacterium: from their emergence in marine Flavobacteriia to their independent transfers to marine Proteobacteria and human gut Bacteroides.</title>
        <authorList>
            <person name="Thomas F."/>
            <person name="Barbeyron T."/>
            <person name="Tonon T."/>
            <person name="Genicot S."/>
            <person name="Czjzek M."/>
            <person name="Michel G."/>
        </authorList>
    </citation>
    <scope>NUCLEOTIDE SEQUENCE [LARGE SCALE GENOMIC DNA]</scope>
    <source>
        <strain evidence="3">DSM 12802 / CCUG 47099 / CIP 106680 / NCIMB 13871 / Dsij</strain>
    </source>
</reference>
<sequence>MLKKSEHIFVFHGHLLRPKNKLSLRIGRKKRLGKAFYYFLDKAYGIPVFILSGYVVKHF</sequence>
<keyword evidence="1" id="KW-1133">Transmembrane helix</keyword>
<feature type="transmembrane region" description="Helical" evidence="1">
    <location>
        <begin position="35"/>
        <end position="56"/>
    </location>
</feature>
<dbReference type="HOGENOM" id="CLU_2959990_0_0_10"/>
<dbReference type="EMBL" id="FP476056">
    <property type="protein sequence ID" value="CAZ98219.1"/>
    <property type="molecule type" value="Genomic_DNA"/>
</dbReference>
<reference evidence="3" key="1">
    <citation type="submission" date="2009-07" db="EMBL/GenBank/DDBJ databases">
        <title>Complete genome sequence of Zobellia galactanivorans Dsij.</title>
        <authorList>
            <consortium name="Genoscope - CEA"/>
        </authorList>
    </citation>
    <scope>NUCLEOTIDE SEQUENCE [LARGE SCALE GENOMIC DNA]</scope>
    <source>
        <strain evidence="3">DSM 12802 / CCUG 47099 / CIP 106680 / NCIMB 13871 / Dsij</strain>
    </source>
</reference>
<evidence type="ECO:0000313" key="2">
    <source>
        <dbReference type="EMBL" id="CAZ98219.1"/>
    </source>
</evidence>
<accession>G0L2V4</accession>
<keyword evidence="3" id="KW-1185">Reference proteome</keyword>
<organism evidence="2 3">
    <name type="scientific">Zobellia galactanivorans (strain DSM 12802 / CCUG 47099 / CIP 106680 / NCIMB 13871 / Dsij)</name>
    <dbReference type="NCBI Taxonomy" id="63186"/>
    <lineage>
        <taxon>Bacteria</taxon>
        <taxon>Pseudomonadati</taxon>
        <taxon>Bacteroidota</taxon>
        <taxon>Flavobacteriia</taxon>
        <taxon>Flavobacteriales</taxon>
        <taxon>Flavobacteriaceae</taxon>
        <taxon>Zobellia</taxon>
    </lineage>
</organism>
<gene>
    <name evidence="2" type="ordered locus">zobellia_4084</name>
</gene>
<evidence type="ECO:0000313" key="3">
    <source>
        <dbReference type="Proteomes" id="UP000008898"/>
    </source>
</evidence>
<protein>
    <submittedName>
        <fullName evidence="2">Uncharacterized protein</fullName>
    </submittedName>
</protein>